<dbReference type="eggNOG" id="KOG1362">
    <property type="taxonomic scope" value="Eukaryota"/>
</dbReference>
<accession>H2Z3L8</accession>
<dbReference type="GO" id="GO:0005886">
    <property type="term" value="C:plasma membrane"/>
    <property type="evidence" value="ECO:0007669"/>
    <property type="project" value="UniProtKB-SubCell"/>
</dbReference>
<dbReference type="PANTHER" id="PTHR12385">
    <property type="entry name" value="CHOLINE TRANSPORTER-LIKE (SLC FAMILY 44)"/>
    <property type="match status" value="1"/>
</dbReference>
<evidence type="ECO:0000256" key="1">
    <source>
        <dbReference type="ARBA" id="ARBA00004141"/>
    </source>
</evidence>
<keyword evidence="3 6" id="KW-0812">Transmembrane</keyword>
<feature type="transmembrane region" description="Helical" evidence="6">
    <location>
        <begin position="573"/>
        <end position="595"/>
    </location>
</feature>
<dbReference type="Pfam" id="PF04515">
    <property type="entry name" value="Choline_transpo"/>
    <property type="match status" value="1"/>
</dbReference>
<feature type="transmembrane region" description="Helical" evidence="6">
    <location>
        <begin position="380"/>
        <end position="406"/>
    </location>
</feature>
<dbReference type="Ensembl" id="ENSCSAVT00000012322.1">
    <property type="protein sequence ID" value="ENSCSAVP00000012180.1"/>
    <property type="gene ID" value="ENSCSAVG00000007176.1"/>
</dbReference>
<feature type="transmembrane region" description="Helical" evidence="6">
    <location>
        <begin position="209"/>
        <end position="227"/>
    </location>
</feature>
<feature type="transmembrane region" description="Helical" evidence="6">
    <location>
        <begin position="500"/>
        <end position="524"/>
    </location>
</feature>
<keyword evidence="5 6" id="KW-0472">Membrane</keyword>
<protein>
    <recommendedName>
        <fullName evidence="6">Choline transporter-like protein</fullName>
    </recommendedName>
</protein>
<proteinExistence type="inferred from homology"/>
<dbReference type="STRING" id="51511.ENSCSAVP00000012180"/>
<feature type="transmembrane region" description="Helical" evidence="6">
    <location>
        <begin position="444"/>
        <end position="464"/>
    </location>
</feature>
<evidence type="ECO:0000256" key="2">
    <source>
        <dbReference type="ARBA" id="ARBA00007168"/>
    </source>
</evidence>
<reference evidence="7" key="2">
    <citation type="submission" date="2025-08" db="UniProtKB">
        <authorList>
            <consortium name="Ensembl"/>
        </authorList>
    </citation>
    <scope>IDENTIFICATION</scope>
</reference>
<dbReference type="Proteomes" id="UP000007875">
    <property type="component" value="Unassembled WGS sequence"/>
</dbReference>
<feature type="transmembrane region" description="Helical" evidence="6">
    <location>
        <begin position="339"/>
        <end position="359"/>
    </location>
</feature>
<feature type="transmembrane region" description="Helical" evidence="6">
    <location>
        <begin position="285"/>
        <end position="306"/>
    </location>
</feature>
<feature type="transmembrane region" description="Helical" evidence="6">
    <location>
        <begin position="536"/>
        <end position="561"/>
    </location>
</feature>
<dbReference type="GO" id="GO:0022857">
    <property type="term" value="F:transmembrane transporter activity"/>
    <property type="evidence" value="ECO:0007669"/>
    <property type="project" value="UniProtKB-UniRule"/>
</dbReference>
<feature type="transmembrane region" description="Helical" evidence="6">
    <location>
        <begin position="32"/>
        <end position="49"/>
    </location>
</feature>
<evidence type="ECO:0000256" key="5">
    <source>
        <dbReference type="ARBA" id="ARBA00023136"/>
    </source>
</evidence>
<comment type="function">
    <text evidence="6">Choline transporter.</text>
</comment>
<reference evidence="7" key="3">
    <citation type="submission" date="2025-09" db="UniProtKB">
        <authorList>
            <consortium name="Ensembl"/>
        </authorList>
    </citation>
    <scope>IDENTIFICATION</scope>
</reference>
<keyword evidence="4 6" id="KW-1133">Transmembrane helix</keyword>
<dbReference type="OMA" id="AYICVAM"/>
<dbReference type="AlphaFoldDB" id="H2Z3L8"/>
<dbReference type="InParanoid" id="H2Z3L8"/>
<feature type="transmembrane region" description="Helical" evidence="6">
    <location>
        <begin position="234"/>
        <end position="255"/>
    </location>
</feature>
<name>H2Z3L8_CIOSA</name>
<organism evidence="7 8">
    <name type="scientific">Ciona savignyi</name>
    <name type="common">Pacific transparent sea squirt</name>
    <dbReference type="NCBI Taxonomy" id="51511"/>
    <lineage>
        <taxon>Eukaryota</taxon>
        <taxon>Metazoa</taxon>
        <taxon>Chordata</taxon>
        <taxon>Tunicata</taxon>
        <taxon>Ascidiacea</taxon>
        <taxon>Phlebobranchia</taxon>
        <taxon>Cionidae</taxon>
        <taxon>Ciona</taxon>
    </lineage>
</organism>
<dbReference type="InterPro" id="IPR007603">
    <property type="entry name" value="Choline_transptr-like"/>
</dbReference>
<evidence type="ECO:0000256" key="3">
    <source>
        <dbReference type="ARBA" id="ARBA00022692"/>
    </source>
</evidence>
<dbReference type="GeneTree" id="ENSGT00940000168250"/>
<comment type="similarity">
    <text evidence="2 6">Belongs to the CTL (choline transporter-like) family.</text>
</comment>
<evidence type="ECO:0000313" key="8">
    <source>
        <dbReference type="Proteomes" id="UP000007875"/>
    </source>
</evidence>
<keyword evidence="8" id="KW-1185">Reference proteome</keyword>
<sequence>MGCCGSKETMVQRLSQNDEPATPIRAKKPRDLIFLLLFIGMLGGMGYLAQQSINKGDPSRYLYGVDSWGNVCGRKKNVPIPAVTTSGMDRSKHIYEFNMAFSDIKTAADPTRLLTGANGPAVLCVKECPARFIKCEELLANNSYQLEGSVVTERVCTMPYGWILPHVPVINRCVPAQLPGKAGTKPGVSSFTAVIHQVIRSMVENWSDIAYLVLLSLGISLVMIVLLQLFTRVIVVMIIIIAGVASVAATSFLWYSYAISIGKINETDVTNALDSAVPAVQDFKYLLPLCIAVSIATIIILVLLIWIRKSLCLVIKLFDEASLAVFSMPGIFLQPFITLLAFCCVIAYFLIIGGFIFTVQVPRVDGSGMASFVQDPKMPIIALIAPHIFGCLWMMEFVSGCQQVIIAEAVSGWFFKLRRKKCKFDLCPASGPTLNLVLYNLGSVALGSLVIAIVQFLRVILAYVQKNLKGKESKMVKFILKCMACCLACFEKLLKYVSRNAYICVAMYGDGFCAGAKHAVALLIKNAKHMMALNCVSAFCILLGKVAVVVVTAFIGVAWFSSKLGPTASVLDYIAPLAIACMGSFVTASAFFNVYSMAIDTLFLCFCDDQERNNGSDRPYFSSVALQKYMTRS</sequence>
<dbReference type="PANTHER" id="PTHR12385:SF96">
    <property type="entry name" value="CHOLINE TRANSPORTER-LIKE PROTEIN"/>
    <property type="match status" value="1"/>
</dbReference>
<evidence type="ECO:0000256" key="6">
    <source>
        <dbReference type="RuleBase" id="RU368066"/>
    </source>
</evidence>
<evidence type="ECO:0000313" key="7">
    <source>
        <dbReference type="Ensembl" id="ENSCSAVP00000012180.1"/>
    </source>
</evidence>
<dbReference type="HOGENOM" id="CLU_461233_0_0_1"/>
<reference evidence="8" key="1">
    <citation type="submission" date="2003-08" db="EMBL/GenBank/DDBJ databases">
        <authorList>
            <person name="Birren B."/>
            <person name="Nusbaum C."/>
            <person name="Abebe A."/>
            <person name="Abouelleil A."/>
            <person name="Adekoya E."/>
            <person name="Ait-zahra M."/>
            <person name="Allen N."/>
            <person name="Allen T."/>
            <person name="An P."/>
            <person name="Anderson M."/>
            <person name="Anderson S."/>
            <person name="Arachchi H."/>
            <person name="Armbruster J."/>
            <person name="Bachantsang P."/>
            <person name="Baldwin J."/>
            <person name="Barry A."/>
            <person name="Bayul T."/>
            <person name="Blitshsteyn B."/>
            <person name="Bloom T."/>
            <person name="Blye J."/>
            <person name="Boguslavskiy L."/>
            <person name="Borowsky M."/>
            <person name="Boukhgalter B."/>
            <person name="Brunache A."/>
            <person name="Butler J."/>
            <person name="Calixte N."/>
            <person name="Calvo S."/>
            <person name="Camarata J."/>
            <person name="Campo K."/>
            <person name="Chang J."/>
            <person name="Cheshatsang Y."/>
            <person name="Citroen M."/>
            <person name="Collymore A."/>
            <person name="Considine T."/>
            <person name="Cook A."/>
            <person name="Cooke P."/>
            <person name="Corum B."/>
            <person name="Cuomo C."/>
            <person name="David R."/>
            <person name="Dawoe T."/>
            <person name="Degray S."/>
            <person name="Dodge S."/>
            <person name="Dooley K."/>
            <person name="Dorje P."/>
            <person name="Dorjee K."/>
            <person name="Dorris L."/>
            <person name="Duffey N."/>
            <person name="Dupes A."/>
            <person name="Elkins T."/>
            <person name="Engels R."/>
            <person name="Erickson J."/>
            <person name="Farina A."/>
            <person name="Faro S."/>
            <person name="Ferreira P."/>
            <person name="Fischer H."/>
            <person name="Fitzgerald M."/>
            <person name="Foley K."/>
            <person name="Gage D."/>
            <person name="Galagan J."/>
            <person name="Gearin G."/>
            <person name="Gnerre S."/>
            <person name="Gnirke A."/>
            <person name="Goyette A."/>
            <person name="Graham J."/>
            <person name="Grandbois E."/>
            <person name="Gyaltsen K."/>
            <person name="Hafez N."/>
            <person name="Hagopian D."/>
            <person name="Hagos B."/>
            <person name="Hall J."/>
            <person name="Hatcher B."/>
            <person name="Heller A."/>
            <person name="Higgins H."/>
            <person name="Honan T."/>
            <person name="Horn A."/>
            <person name="Houde N."/>
            <person name="Hughes L."/>
            <person name="Hulme W."/>
            <person name="Husby E."/>
            <person name="Iliev I."/>
            <person name="Jaffe D."/>
            <person name="Jones C."/>
            <person name="Kamal M."/>
            <person name="Kamat A."/>
            <person name="Kamvysselis M."/>
            <person name="Karlsson E."/>
            <person name="Kells C."/>
            <person name="Kieu A."/>
            <person name="Kisner P."/>
            <person name="Kodira C."/>
            <person name="Kulbokas E."/>
            <person name="Labutti K."/>
            <person name="Lama D."/>
            <person name="Landers T."/>
            <person name="Leger J."/>
            <person name="Levine S."/>
            <person name="Lewis D."/>
            <person name="Lewis T."/>
            <person name="Lindblad-toh K."/>
            <person name="Liu X."/>
            <person name="Lokyitsang T."/>
            <person name="Lokyitsang Y."/>
            <person name="Lucien O."/>
            <person name="Lui A."/>
            <person name="Ma L.J."/>
            <person name="Mabbitt R."/>
            <person name="Macdonald J."/>
            <person name="Maclean C."/>
            <person name="Major J."/>
            <person name="Manning J."/>
            <person name="Marabella R."/>
            <person name="Maru K."/>
            <person name="Matthews C."/>
            <person name="Mauceli E."/>
            <person name="Mccarthy M."/>
            <person name="Mcdonough S."/>
            <person name="Mcghee T."/>
            <person name="Meldrim J."/>
            <person name="Meneus L."/>
            <person name="Mesirov J."/>
            <person name="Mihalev A."/>
            <person name="Mihova T."/>
            <person name="Mikkelsen T."/>
            <person name="Mlenga V."/>
            <person name="Moru K."/>
            <person name="Mozes J."/>
            <person name="Mulrain L."/>
            <person name="Munson G."/>
            <person name="Naylor J."/>
            <person name="Newes C."/>
            <person name="Nguyen C."/>
            <person name="Nguyen N."/>
            <person name="Nguyen T."/>
            <person name="Nicol R."/>
            <person name="Nielsen C."/>
            <person name="Nizzari M."/>
            <person name="Norbu C."/>
            <person name="Norbu N."/>
            <person name="O'donnell P."/>
            <person name="Okoawo O."/>
            <person name="O'leary S."/>
            <person name="Omotosho B."/>
            <person name="O'neill K."/>
            <person name="Osman S."/>
            <person name="Parker S."/>
            <person name="Perrin D."/>
            <person name="Phunkhang P."/>
            <person name="Piqani B."/>
            <person name="Purcell S."/>
            <person name="Rachupka T."/>
            <person name="Ramasamy U."/>
            <person name="Rameau R."/>
            <person name="Ray V."/>
            <person name="Raymond C."/>
            <person name="Retta R."/>
            <person name="Richardson S."/>
            <person name="Rise C."/>
            <person name="Rodriguez J."/>
            <person name="Rogers J."/>
            <person name="Rogov P."/>
            <person name="Rutman M."/>
            <person name="Schupbach R."/>
            <person name="Seaman C."/>
            <person name="Settipalli S."/>
            <person name="Sharpe T."/>
            <person name="Sheridan J."/>
            <person name="Sherpa N."/>
            <person name="Shi J."/>
            <person name="Smirnov S."/>
            <person name="Smith C."/>
            <person name="Sougnez C."/>
            <person name="Spencer B."/>
            <person name="Stalker J."/>
            <person name="Stange-thomann N."/>
            <person name="Stavropoulos S."/>
            <person name="Stetson K."/>
            <person name="Stone C."/>
            <person name="Stone S."/>
            <person name="Stubbs M."/>
            <person name="Talamas J."/>
            <person name="Tchuinga P."/>
            <person name="Tenzing P."/>
            <person name="Tesfaye S."/>
            <person name="Theodore J."/>
            <person name="Thoulutsang Y."/>
            <person name="Topham K."/>
            <person name="Towey S."/>
            <person name="Tsamla T."/>
            <person name="Tsomo N."/>
            <person name="Vallee D."/>
            <person name="Vassiliev H."/>
            <person name="Venkataraman V."/>
            <person name="Vinson J."/>
            <person name="Vo A."/>
            <person name="Wade C."/>
            <person name="Wang S."/>
            <person name="Wangchuk T."/>
            <person name="Wangdi T."/>
            <person name="Whittaker C."/>
            <person name="Wilkinson J."/>
            <person name="Wu Y."/>
            <person name="Wyman D."/>
            <person name="Yadav S."/>
            <person name="Yang S."/>
            <person name="Yang X."/>
            <person name="Yeager S."/>
            <person name="Yee E."/>
            <person name="Young G."/>
            <person name="Zainoun J."/>
            <person name="Zembeck L."/>
            <person name="Zimmer A."/>
            <person name="Zody M."/>
            <person name="Lander E."/>
        </authorList>
    </citation>
    <scope>NUCLEOTIDE SEQUENCE [LARGE SCALE GENOMIC DNA]</scope>
</reference>
<evidence type="ECO:0000256" key="4">
    <source>
        <dbReference type="ARBA" id="ARBA00022989"/>
    </source>
</evidence>
<comment type="subcellular location">
    <subcellularLocation>
        <location evidence="6">Cell membrane</location>
        <topology evidence="6">Multi-pass membrane protein</topology>
    </subcellularLocation>
    <subcellularLocation>
        <location evidence="1">Membrane</location>
        <topology evidence="1">Multi-pass membrane protein</topology>
    </subcellularLocation>
</comment>